<name>A0ABV1I4X6_9FIRM</name>
<evidence type="ECO:0000313" key="1">
    <source>
        <dbReference type="EMBL" id="MEQ2580245.1"/>
    </source>
</evidence>
<dbReference type="RefSeq" id="WP_349145268.1">
    <property type="nucleotide sequence ID" value="NZ_JBBMFC010000066.1"/>
</dbReference>
<reference evidence="1 2" key="1">
    <citation type="submission" date="2024-03" db="EMBL/GenBank/DDBJ databases">
        <title>Human intestinal bacterial collection.</title>
        <authorList>
            <person name="Pauvert C."/>
            <person name="Hitch T.C.A."/>
            <person name="Clavel T."/>
        </authorList>
    </citation>
    <scope>NUCLEOTIDE SEQUENCE [LARGE SCALE GENOMIC DNA]</scope>
    <source>
        <strain evidence="1 2">CLA-AA-H78B</strain>
    </source>
</reference>
<accession>A0ABV1I4X6</accession>
<evidence type="ECO:0000313" key="2">
    <source>
        <dbReference type="Proteomes" id="UP001470288"/>
    </source>
</evidence>
<comment type="caution">
    <text evidence="1">The sequence shown here is derived from an EMBL/GenBank/DDBJ whole genome shotgun (WGS) entry which is preliminary data.</text>
</comment>
<organism evidence="1 2">
    <name type="scientific">Hominiventricola aquisgranensis</name>
    <dbReference type="NCBI Taxonomy" id="3133164"/>
    <lineage>
        <taxon>Bacteria</taxon>
        <taxon>Bacillati</taxon>
        <taxon>Bacillota</taxon>
        <taxon>Clostridia</taxon>
        <taxon>Lachnospirales</taxon>
        <taxon>Lachnospiraceae</taxon>
        <taxon>Hominiventricola</taxon>
    </lineage>
</organism>
<keyword evidence="2" id="KW-1185">Reference proteome</keyword>
<dbReference type="Proteomes" id="UP001470288">
    <property type="component" value="Unassembled WGS sequence"/>
</dbReference>
<protein>
    <submittedName>
        <fullName evidence="1">ATPase</fullName>
    </submittedName>
</protein>
<dbReference type="EMBL" id="JBBMFC010000066">
    <property type="protein sequence ID" value="MEQ2580245.1"/>
    <property type="molecule type" value="Genomic_DNA"/>
</dbReference>
<proteinExistence type="predicted"/>
<gene>
    <name evidence="1" type="ORF">WMO62_15695</name>
</gene>
<sequence>MYIYEMKKERAHLAKQIAKLQKDLELLPNQKLFITKNGKYNKWYIANGHTPVYIKKNQRELAEKLAQREITEMNLKNACQELDSMDRYIKEHEQRSLEQQKWFTNNSELQKLLETSKDFTPDSSTDEYLQKWMQESYESNPRYPEKLIHKTMDGKRVRSKSEVIIANALHHHGIPYRYECAFRSEDMTIYPDFTICHPQNKQIFYWEHFGMMDLSRPFQVLCKR</sequence>